<evidence type="ECO:0000313" key="6">
    <source>
        <dbReference type="Proteomes" id="UP000242450"/>
    </source>
</evidence>
<dbReference type="OrthoDB" id="442176at2759"/>
<dbReference type="InterPro" id="IPR000850">
    <property type="entry name" value="Adenylat/UMP-CMP_kin"/>
</dbReference>
<evidence type="ECO:0000256" key="4">
    <source>
        <dbReference type="RuleBase" id="RU003330"/>
    </source>
</evidence>
<proteinExistence type="inferred from homology"/>
<evidence type="ECO:0000256" key="1">
    <source>
        <dbReference type="ARBA" id="ARBA00022679"/>
    </source>
</evidence>
<accession>A0A212D210</accession>
<dbReference type="GO" id="GO:0006139">
    <property type="term" value="P:nucleobase-containing compound metabolic process"/>
    <property type="evidence" value="ECO:0007669"/>
    <property type="project" value="InterPro"/>
</dbReference>
<keyword evidence="1 4" id="KW-0808">Transferase</keyword>
<organism evidence="5 6">
    <name type="scientific">Cervus elaphus hippelaphus</name>
    <name type="common">European red deer</name>
    <dbReference type="NCBI Taxonomy" id="46360"/>
    <lineage>
        <taxon>Eukaryota</taxon>
        <taxon>Metazoa</taxon>
        <taxon>Chordata</taxon>
        <taxon>Craniata</taxon>
        <taxon>Vertebrata</taxon>
        <taxon>Euteleostomi</taxon>
        <taxon>Mammalia</taxon>
        <taxon>Eutheria</taxon>
        <taxon>Laurasiatheria</taxon>
        <taxon>Artiodactyla</taxon>
        <taxon>Ruminantia</taxon>
        <taxon>Pecora</taxon>
        <taxon>Cervidae</taxon>
        <taxon>Cervinae</taxon>
        <taxon>Cervus</taxon>
    </lineage>
</organism>
<sequence>MCPVSPTIAVDTITSAPTDPYRHQPLSPVSLSRTLQTSSSPPIVFVMGGPGCGKGTQCKYMATKYGFCHMGLGQLLRQEAPRGTQQGRKIHDLMLQGSWCPYICMLSCPESQGFLIDSFPQELRQAKEFERFVSDPKRA</sequence>
<gene>
    <name evidence="5" type="ORF">Celaphus_00003273</name>
</gene>
<dbReference type="EMBL" id="MKHE01000009">
    <property type="protein sequence ID" value="OWK12273.1"/>
    <property type="molecule type" value="Genomic_DNA"/>
</dbReference>
<dbReference type="PANTHER" id="PTHR23359">
    <property type="entry name" value="NUCLEOTIDE KINASE"/>
    <property type="match status" value="1"/>
</dbReference>
<reference evidence="5 6" key="1">
    <citation type="journal article" date="2018" name="Mol. Genet. Genomics">
        <title>The red deer Cervus elaphus genome CerEla1.0: sequencing, annotating, genes, and chromosomes.</title>
        <authorList>
            <person name="Bana N.A."/>
            <person name="Nyiri A."/>
            <person name="Nagy J."/>
            <person name="Frank K."/>
            <person name="Nagy T."/>
            <person name="Steger V."/>
            <person name="Schiller M."/>
            <person name="Lakatos P."/>
            <person name="Sugar L."/>
            <person name="Horn P."/>
            <person name="Barta E."/>
            <person name="Orosz L."/>
        </authorList>
    </citation>
    <scope>NUCLEOTIDE SEQUENCE [LARGE SCALE GENOMIC DNA]</scope>
    <source>
        <strain evidence="5">Hungarian</strain>
    </source>
</reference>
<dbReference type="Gene3D" id="3.40.50.300">
    <property type="entry name" value="P-loop containing nucleotide triphosphate hydrolases"/>
    <property type="match status" value="1"/>
</dbReference>
<evidence type="ECO:0000256" key="3">
    <source>
        <dbReference type="ARBA" id="ARBA00022777"/>
    </source>
</evidence>
<keyword evidence="6" id="KW-1185">Reference proteome</keyword>
<dbReference type="InterPro" id="IPR027417">
    <property type="entry name" value="P-loop_NTPase"/>
</dbReference>
<name>A0A212D210_CEREH</name>
<evidence type="ECO:0000313" key="5">
    <source>
        <dbReference type="EMBL" id="OWK12273.1"/>
    </source>
</evidence>
<keyword evidence="2" id="KW-0547">Nucleotide-binding</keyword>
<comment type="similarity">
    <text evidence="4">Belongs to the adenylate kinase family.</text>
</comment>
<dbReference type="GO" id="GO:0005524">
    <property type="term" value="F:ATP binding"/>
    <property type="evidence" value="ECO:0007669"/>
    <property type="project" value="InterPro"/>
</dbReference>
<dbReference type="GO" id="GO:0019205">
    <property type="term" value="F:nucleobase-containing compound kinase activity"/>
    <property type="evidence" value="ECO:0007669"/>
    <property type="project" value="InterPro"/>
</dbReference>
<dbReference type="PRINTS" id="PR00094">
    <property type="entry name" value="ADENYLTKNASE"/>
</dbReference>
<comment type="caution">
    <text evidence="5">The sequence shown here is derived from an EMBL/GenBank/DDBJ whole genome shotgun (WGS) entry which is preliminary data.</text>
</comment>
<evidence type="ECO:0000256" key="2">
    <source>
        <dbReference type="ARBA" id="ARBA00022741"/>
    </source>
</evidence>
<dbReference type="AlphaFoldDB" id="A0A212D210"/>
<keyword evidence="3 4" id="KW-0418">Kinase</keyword>
<dbReference type="Pfam" id="PF00406">
    <property type="entry name" value="ADK"/>
    <property type="match status" value="1"/>
</dbReference>
<dbReference type="SUPFAM" id="SSF52540">
    <property type="entry name" value="P-loop containing nucleoside triphosphate hydrolases"/>
    <property type="match status" value="1"/>
</dbReference>
<protein>
    <submittedName>
        <fullName evidence="5">Uncharacterized protein</fullName>
    </submittedName>
</protein>
<dbReference type="Proteomes" id="UP000242450">
    <property type="component" value="Chromosome 9"/>
</dbReference>
<dbReference type="CDD" id="cd01428">
    <property type="entry name" value="ADK"/>
    <property type="match status" value="1"/>
</dbReference>